<feature type="region of interest" description="Disordered" evidence="1">
    <location>
        <begin position="413"/>
        <end position="434"/>
    </location>
</feature>
<feature type="compositionally biased region" description="Basic and acidic residues" evidence="1">
    <location>
        <begin position="323"/>
        <end position="333"/>
    </location>
</feature>
<dbReference type="AlphaFoldDB" id="A0A6J4V1C5"/>
<feature type="transmembrane region" description="Helical" evidence="2">
    <location>
        <begin position="162"/>
        <end position="181"/>
    </location>
</feature>
<dbReference type="EMBL" id="CADCWL010000095">
    <property type="protein sequence ID" value="CAA9564432.1"/>
    <property type="molecule type" value="Genomic_DNA"/>
</dbReference>
<evidence type="ECO:0000256" key="2">
    <source>
        <dbReference type="SAM" id="Phobius"/>
    </source>
</evidence>
<keyword evidence="2" id="KW-0472">Membrane</keyword>
<reference evidence="3" key="1">
    <citation type="submission" date="2020-02" db="EMBL/GenBank/DDBJ databases">
        <authorList>
            <person name="Meier V. D."/>
        </authorList>
    </citation>
    <scope>NUCLEOTIDE SEQUENCE</scope>
    <source>
        <strain evidence="3">AVDCRST_MAG19</strain>
    </source>
</reference>
<evidence type="ECO:0000256" key="1">
    <source>
        <dbReference type="SAM" id="MobiDB-lite"/>
    </source>
</evidence>
<keyword evidence="2" id="KW-0812">Transmembrane</keyword>
<feature type="transmembrane region" description="Helical" evidence="2">
    <location>
        <begin position="223"/>
        <end position="240"/>
    </location>
</feature>
<accession>A0A6J4V1C5</accession>
<organism evidence="3">
    <name type="scientific">uncultured Thermomicrobiales bacterium</name>
    <dbReference type="NCBI Taxonomy" id="1645740"/>
    <lineage>
        <taxon>Bacteria</taxon>
        <taxon>Pseudomonadati</taxon>
        <taxon>Thermomicrobiota</taxon>
        <taxon>Thermomicrobia</taxon>
        <taxon>Thermomicrobiales</taxon>
        <taxon>environmental samples</taxon>
    </lineage>
</organism>
<gene>
    <name evidence="3" type="ORF">AVDCRST_MAG19-2110</name>
</gene>
<feature type="region of interest" description="Disordered" evidence="1">
    <location>
        <begin position="323"/>
        <end position="345"/>
    </location>
</feature>
<evidence type="ECO:0000313" key="3">
    <source>
        <dbReference type="EMBL" id="CAA9564432.1"/>
    </source>
</evidence>
<protein>
    <submittedName>
        <fullName evidence="3">Uncharacterized protein</fullName>
    </submittedName>
</protein>
<feature type="transmembrane region" description="Helical" evidence="2">
    <location>
        <begin position="95"/>
        <end position="121"/>
    </location>
</feature>
<keyword evidence="2" id="KW-1133">Transmembrane helix</keyword>
<sequence length="434" mass="44691">MTGTATLRLFWIETRRSAGLWCFPFLVLLAWFAAGQEARSGVTLWTATSQQIAFALILAAPAAGGLAAWTAGRDRRRRIEDLLQTTPRPALQRDLAGLGASAAWTLAACLAVGISLGLVAFRNATWGGPLLPPIGVGLLTLLAGAAIGFVAGTLVPSRFAPPLVAVGLFLALAVPTAAPYSRSAETGLLIPSPLLYLSPVAITEEVAYPVFFRPWPDIAGGQALMLVGIAATSLSGLALLRRATPVAWAGLTVALATAGLGVVSLTTVGFHQGAAIPYVPACVQHPGSVEVCLHPAYESALETTAEVVDAVMAPLIGVPGGPRRVEQAADRGRPARGVDPAPEGTMRTFPIEADVGAQPYLAAQTVVLDLVRDRSARGGGAAGLGDAQAALAIWLLDRAGFDGRLEDVTLTADRSLVPPGNNPAAAEADAAARH</sequence>
<feature type="transmembrane region" description="Helical" evidence="2">
    <location>
        <begin position="133"/>
        <end position="155"/>
    </location>
</feature>
<feature type="transmembrane region" description="Helical" evidence="2">
    <location>
        <begin position="246"/>
        <end position="270"/>
    </location>
</feature>
<feature type="non-terminal residue" evidence="3">
    <location>
        <position position="434"/>
    </location>
</feature>
<name>A0A6J4V1C5_9BACT</name>
<feature type="transmembrane region" description="Helical" evidence="2">
    <location>
        <begin position="51"/>
        <end position="69"/>
    </location>
</feature>
<feature type="compositionally biased region" description="Low complexity" evidence="1">
    <location>
        <begin position="424"/>
        <end position="434"/>
    </location>
</feature>
<proteinExistence type="predicted"/>